<feature type="region of interest" description="Disordered" evidence="1">
    <location>
        <begin position="66"/>
        <end position="85"/>
    </location>
</feature>
<dbReference type="Proteomes" id="UP001187315">
    <property type="component" value="Unassembled WGS sequence"/>
</dbReference>
<organism evidence="2 3">
    <name type="scientific">Tachysurus vachellii</name>
    <name type="common">Darkbarbel catfish</name>
    <name type="synonym">Pelteobagrus vachellii</name>
    <dbReference type="NCBI Taxonomy" id="175792"/>
    <lineage>
        <taxon>Eukaryota</taxon>
        <taxon>Metazoa</taxon>
        <taxon>Chordata</taxon>
        <taxon>Craniata</taxon>
        <taxon>Vertebrata</taxon>
        <taxon>Euteleostomi</taxon>
        <taxon>Actinopterygii</taxon>
        <taxon>Neopterygii</taxon>
        <taxon>Teleostei</taxon>
        <taxon>Ostariophysi</taxon>
        <taxon>Siluriformes</taxon>
        <taxon>Bagridae</taxon>
        <taxon>Tachysurus</taxon>
    </lineage>
</organism>
<name>A0AA88T3I1_TACVA</name>
<accession>A0AA88T3I1</accession>
<evidence type="ECO:0000256" key="1">
    <source>
        <dbReference type="SAM" id="MobiDB-lite"/>
    </source>
</evidence>
<reference evidence="2" key="1">
    <citation type="submission" date="2023-08" db="EMBL/GenBank/DDBJ databases">
        <title>Pelteobagrus vachellii genome.</title>
        <authorList>
            <person name="Liu H."/>
        </authorList>
    </citation>
    <scope>NUCLEOTIDE SEQUENCE</scope>
    <source>
        <strain evidence="2">PRFRI_2022a</strain>
        <tissue evidence="2">Muscle</tissue>
    </source>
</reference>
<proteinExistence type="predicted"/>
<feature type="region of interest" description="Disordered" evidence="1">
    <location>
        <begin position="1"/>
        <end position="26"/>
    </location>
</feature>
<protein>
    <submittedName>
        <fullName evidence="2">Uncharacterized protein</fullName>
    </submittedName>
</protein>
<dbReference type="AlphaFoldDB" id="A0AA88T3I1"/>
<feature type="compositionally biased region" description="Basic and acidic residues" evidence="1">
    <location>
        <begin position="132"/>
        <end position="144"/>
    </location>
</feature>
<keyword evidence="3" id="KW-1185">Reference proteome</keyword>
<feature type="region of interest" description="Disordered" evidence="1">
    <location>
        <begin position="119"/>
        <end position="152"/>
    </location>
</feature>
<comment type="caution">
    <text evidence="2">The sequence shown here is derived from an EMBL/GenBank/DDBJ whole genome shotgun (WGS) entry which is preliminary data.</text>
</comment>
<gene>
    <name evidence="2" type="ORF">Q7C36_005212</name>
</gene>
<evidence type="ECO:0000313" key="2">
    <source>
        <dbReference type="EMBL" id="KAK2861046.1"/>
    </source>
</evidence>
<dbReference type="EMBL" id="JAVHJS010000004">
    <property type="protein sequence ID" value="KAK2861046.1"/>
    <property type="molecule type" value="Genomic_DNA"/>
</dbReference>
<sequence length="152" mass="16782">MELASKKSMEFSGHSEPQQEGEAVRVRDFRGGGDKWNRAKVLKRLGAVTYLVQEGQRQRTVHVDHMLPGRGNVGTLPQSLPSPVVENEPQVTMDCACPAVLPSAPVTLISPTVLSKPTERVVEAPSPTANKKSPEKRRYPERVRIPPKKLNL</sequence>
<evidence type="ECO:0000313" key="3">
    <source>
        <dbReference type="Proteomes" id="UP001187315"/>
    </source>
</evidence>